<name>A0AAE3HBG0_9EURY</name>
<dbReference type="Pfam" id="PF08350">
    <property type="entry name" value="FilR1_middle"/>
    <property type="match status" value="1"/>
</dbReference>
<dbReference type="InterPro" id="IPR011991">
    <property type="entry name" value="ArsR-like_HTH"/>
</dbReference>
<feature type="domain" description="Methanogenesis regulatory protein FilR1 middle" evidence="1">
    <location>
        <begin position="126"/>
        <end position="253"/>
    </location>
</feature>
<evidence type="ECO:0000259" key="2">
    <source>
        <dbReference type="Pfam" id="PF25213"/>
    </source>
</evidence>
<comment type="caution">
    <text evidence="3">The sequence shown here is derived from an EMBL/GenBank/DDBJ whole genome shotgun (WGS) entry which is preliminary data.</text>
</comment>
<accession>A0AAE3HBG0</accession>
<dbReference type="Pfam" id="PF25213">
    <property type="entry name" value="HVO_A0261_N"/>
    <property type="match status" value="1"/>
</dbReference>
<dbReference type="InterPro" id="IPR013561">
    <property type="entry name" value="FilR1_middle_dom"/>
</dbReference>
<dbReference type="AlphaFoldDB" id="A0AAE3HBG0"/>
<proteinExistence type="predicted"/>
<dbReference type="InterPro" id="IPR057527">
    <property type="entry name" value="HVO_A0261-like_N"/>
</dbReference>
<evidence type="ECO:0000313" key="3">
    <source>
        <dbReference type="EMBL" id="MCQ6963525.1"/>
    </source>
</evidence>
<protein>
    <submittedName>
        <fullName evidence="3">Transcriptional regulator</fullName>
    </submittedName>
</protein>
<keyword evidence="4" id="KW-1185">Reference proteome</keyword>
<reference evidence="3 4" key="1">
    <citation type="journal article" date="2011" name="Appl. Environ. Microbiol.">
        <title>Methanogenic archaea isolated from Taiwan's Chelungpu fault.</title>
        <authorList>
            <person name="Wu S.Y."/>
            <person name="Lai M.C."/>
        </authorList>
    </citation>
    <scope>NUCLEOTIDE SEQUENCE [LARGE SCALE GENOMIC DNA]</scope>
    <source>
        <strain evidence="3 4">St545Mb</strain>
    </source>
</reference>
<dbReference type="CDD" id="cd00090">
    <property type="entry name" value="HTH_ARSR"/>
    <property type="match status" value="1"/>
</dbReference>
<organism evidence="3 4">
    <name type="scientific">Methanolobus chelungpuianus</name>
    <dbReference type="NCBI Taxonomy" id="502115"/>
    <lineage>
        <taxon>Archaea</taxon>
        <taxon>Methanobacteriati</taxon>
        <taxon>Methanobacteriota</taxon>
        <taxon>Stenosarchaea group</taxon>
        <taxon>Methanomicrobia</taxon>
        <taxon>Methanosarcinales</taxon>
        <taxon>Methanosarcinaceae</taxon>
        <taxon>Methanolobus</taxon>
    </lineage>
</organism>
<dbReference type="InterPro" id="IPR036388">
    <property type="entry name" value="WH-like_DNA-bd_sf"/>
</dbReference>
<dbReference type="PIRSF" id="PIRSF006692">
    <property type="entry name" value="TF_HTH_AF0396_prd"/>
    <property type="match status" value="1"/>
</dbReference>
<evidence type="ECO:0000259" key="1">
    <source>
        <dbReference type="Pfam" id="PF08350"/>
    </source>
</evidence>
<feature type="domain" description="HVO-A0261-like N-terminal" evidence="2">
    <location>
        <begin position="7"/>
        <end position="84"/>
    </location>
</feature>
<dbReference type="InterPro" id="IPR036390">
    <property type="entry name" value="WH_DNA-bd_sf"/>
</dbReference>
<gene>
    <name evidence="3" type="ORF">PV02_10550</name>
</gene>
<dbReference type="Proteomes" id="UP001206983">
    <property type="component" value="Unassembled WGS sequence"/>
</dbReference>
<dbReference type="Gene3D" id="1.10.10.10">
    <property type="entry name" value="Winged helix-like DNA-binding domain superfamily/Winged helix DNA-binding domain"/>
    <property type="match status" value="1"/>
</dbReference>
<dbReference type="SUPFAM" id="SSF46785">
    <property type="entry name" value="Winged helix' DNA-binding domain"/>
    <property type="match status" value="1"/>
</dbReference>
<dbReference type="EMBL" id="JTEO01000006">
    <property type="protein sequence ID" value="MCQ6963525.1"/>
    <property type="molecule type" value="Genomic_DNA"/>
</dbReference>
<evidence type="ECO:0000313" key="4">
    <source>
        <dbReference type="Proteomes" id="UP001206983"/>
    </source>
</evidence>
<sequence length="261" mass="30308">MRKMLVDVIFASEKRKDMLLLLREGKMEMGDILSSLDTTRQALLPQAKVLEEHHLVTHRNDSYELTAIGELLVAEIIPLIDKAEVMGVNLDYWGTHDLGFIPPHLLDRIGDIRECTVTEPSLVDTYEVNRDFLEMAYRSSSLYFIFNFMHPSLPSIIDQFLQRNIDVYIIVSKDVLKKLKEELHEVTERFITGGKMRCCLHEKEMKLLSLAINDSCFVLRLFSRDNTFCNKQLACCTPRAHQWARDLFDHYMKDSVPITKL</sequence>
<dbReference type="RefSeq" id="WP_256623409.1">
    <property type="nucleotide sequence ID" value="NZ_JTEO01000006.1"/>
</dbReference>
<dbReference type="InterPro" id="IPR016490">
    <property type="entry name" value="Tscrpt_reg_HTH_AF0396-typ3"/>
</dbReference>